<dbReference type="InterPro" id="IPR001611">
    <property type="entry name" value="Leu-rich_rpt"/>
</dbReference>
<name>A0A9N8ED78_9STRA</name>
<evidence type="ECO:0000313" key="1">
    <source>
        <dbReference type="EMBL" id="CAB9517019.1"/>
    </source>
</evidence>
<dbReference type="InterPro" id="IPR052592">
    <property type="entry name" value="LRR-RLK"/>
</dbReference>
<dbReference type="PANTHER" id="PTHR48054">
    <property type="entry name" value="RECEPTOR KINASE-LIKE PROTEIN XA21"/>
    <property type="match status" value="1"/>
</dbReference>
<dbReference type="InterPro" id="IPR032675">
    <property type="entry name" value="LRR_dom_sf"/>
</dbReference>
<comment type="caution">
    <text evidence="1">The sequence shown here is derived from an EMBL/GenBank/DDBJ whole genome shotgun (WGS) entry which is preliminary data.</text>
</comment>
<gene>
    <name evidence="1" type="ORF">SEMRO_823_G207520.1</name>
</gene>
<accession>A0A9N8ED78</accession>
<organism evidence="1 2">
    <name type="scientific">Seminavis robusta</name>
    <dbReference type="NCBI Taxonomy" id="568900"/>
    <lineage>
        <taxon>Eukaryota</taxon>
        <taxon>Sar</taxon>
        <taxon>Stramenopiles</taxon>
        <taxon>Ochrophyta</taxon>
        <taxon>Bacillariophyta</taxon>
        <taxon>Bacillariophyceae</taxon>
        <taxon>Bacillariophycidae</taxon>
        <taxon>Naviculales</taxon>
        <taxon>Naviculaceae</taxon>
        <taxon>Seminavis</taxon>
    </lineage>
</organism>
<dbReference type="Pfam" id="PF00560">
    <property type="entry name" value="LRR_1"/>
    <property type="match status" value="2"/>
</dbReference>
<dbReference type="OrthoDB" id="69127at2759"/>
<dbReference type="SUPFAM" id="SSF52058">
    <property type="entry name" value="L domain-like"/>
    <property type="match status" value="1"/>
</dbReference>
<dbReference type="AlphaFoldDB" id="A0A9N8ED78"/>
<protein>
    <submittedName>
        <fullName evidence="1">STYKc</fullName>
    </submittedName>
</protein>
<dbReference type="Proteomes" id="UP001153069">
    <property type="component" value="Unassembled WGS sequence"/>
</dbReference>
<sequence length="205" mass="21767">MFQVWTTTLDLVNNQLSGPIPSEVGRCDELSWLQLIELQSTLGTNSDRVGSLDRQGVALNGNQLTGTLPEELGLLTTNLTVLVLDRNQLSGSLPPALGLMNALERLILGDGLEDSDGPSNLFTGTIPTELALCTDLDITIGFGPVALFGGNPTHGIIRVGAGTLGGGGFAGQWRNYRDHSRRLVLSAESILSVRALLQHQLLSAL</sequence>
<dbReference type="EMBL" id="CAICTM010000822">
    <property type="protein sequence ID" value="CAB9517019.1"/>
    <property type="molecule type" value="Genomic_DNA"/>
</dbReference>
<proteinExistence type="predicted"/>
<evidence type="ECO:0000313" key="2">
    <source>
        <dbReference type="Proteomes" id="UP001153069"/>
    </source>
</evidence>
<dbReference type="Gene3D" id="3.80.10.10">
    <property type="entry name" value="Ribonuclease Inhibitor"/>
    <property type="match status" value="1"/>
</dbReference>
<reference evidence="1" key="1">
    <citation type="submission" date="2020-06" db="EMBL/GenBank/DDBJ databases">
        <authorList>
            <consortium name="Plant Systems Biology data submission"/>
        </authorList>
    </citation>
    <scope>NUCLEOTIDE SEQUENCE</scope>
    <source>
        <strain evidence="1">D6</strain>
    </source>
</reference>
<keyword evidence="2" id="KW-1185">Reference proteome</keyword>
<dbReference type="PANTHER" id="PTHR48054:SF82">
    <property type="entry name" value="LRR RECEPTOR-LIKE SERINE_THREONINE-PROTEIN KINASE FLS2"/>
    <property type="match status" value="1"/>
</dbReference>